<dbReference type="EMBL" id="CP017603">
    <property type="protein sequence ID" value="AOY77527.1"/>
    <property type="molecule type" value="Genomic_DNA"/>
</dbReference>
<keyword evidence="2" id="KW-0812">Transmembrane</keyword>
<evidence type="ECO:0000259" key="3">
    <source>
        <dbReference type="Pfam" id="PF13786"/>
    </source>
</evidence>
<sequence length="369" mass="41601">MKNIYQLLQEIEVDQLEMREVEKEVEVTELERARTKNRLKQSIRKNKGWNSKRIIAAVLVSLVIGGTAYIGITDPAYAAGIPIIGDIFRFLDNGRTGVYDLYKENANGINISKESNGIQITVKDAIFDGKTITYTYEINTDKDLGEHPIIGLGSSFSIVNYIGGLGGSEQVEKVAEGIYIGQANYSISGELDQVKCKLKIEDILVNETNREEKIRGKWIFTFQLDAVKRSSKIINQGTEKEGFSVTINKINKTPMSFIMDYTQQVPEVYRANWHYVITELVVKDDLGNVYKGQDNGGHGYIPTGIMNWSMTFGKLDEKATKLIVTPRVYYSTNIIGVSIDENGNETKLEPMQINEDREFLLDDIIIELN</sequence>
<reference evidence="6 8" key="2">
    <citation type="submission" date="2017-03" db="EMBL/GenBank/DDBJ databases">
        <title>Complete sequence of Clostridium formicaceticum DSM 92.</title>
        <authorList>
            <person name="Poehlein A."/>
            <person name="Karl M."/>
            <person name="Bengelsdorf F.R."/>
            <person name="Duerre P."/>
            <person name="Daniel R."/>
        </authorList>
    </citation>
    <scope>NUCLEOTIDE SEQUENCE [LARGE SCALE GENOMIC DNA]</scope>
    <source>
        <strain evidence="6 8">DSM 92</strain>
    </source>
</reference>
<keyword evidence="1" id="KW-0175">Coiled coil</keyword>
<evidence type="ECO:0000313" key="6">
    <source>
        <dbReference type="EMBL" id="ARE88098.1"/>
    </source>
</evidence>
<dbReference type="Pfam" id="PF18705">
    <property type="entry name" value="DUF5643"/>
    <property type="match status" value="1"/>
</dbReference>
<evidence type="ECO:0000256" key="1">
    <source>
        <dbReference type="SAM" id="Coils"/>
    </source>
</evidence>
<dbReference type="RefSeq" id="WP_070971158.1">
    <property type="nucleotide sequence ID" value="NZ_CP017603.1"/>
</dbReference>
<keyword evidence="7" id="KW-1185">Reference proteome</keyword>
<proteinExistence type="predicted"/>
<feature type="transmembrane region" description="Helical" evidence="2">
    <location>
        <begin position="54"/>
        <end position="72"/>
    </location>
</feature>
<dbReference type="InterPro" id="IPR025436">
    <property type="entry name" value="DUF4179"/>
</dbReference>
<dbReference type="Proteomes" id="UP000192478">
    <property type="component" value="Chromosome"/>
</dbReference>
<evidence type="ECO:0000313" key="5">
    <source>
        <dbReference type="EMBL" id="AOY77527.1"/>
    </source>
</evidence>
<evidence type="ECO:0000313" key="8">
    <source>
        <dbReference type="Proteomes" id="UP000192478"/>
    </source>
</evidence>
<accession>A0AAC9RMP8</accession>
<keyword evidence="2" id="KW-1133">Transmembrane helix</keyword>
<gene>
    <name evidence="5" type="ORF">BJL90_17705</name>
    <name evidence="6" type="ORF">CLFO_24990</name>
</gene>
<keyword evidence="2" id="KW-0472">Membrane</keyword>
<reference evidence="5 7" key="1">
    <citation type="submission" date="2016-10" db="EMBL/GenBank/DDBJ databases">
        <title>Complete Genome Sequence of Acetogen Clostridium formicoaceticum ATCC 27076.</title>
        <authorList>
            <person name="Bao T."/>
            <person name="Cheng C."/>
            <person name="Zhao J."/>
            <person name="Yang S.-T."/>
            <person name="Wang J."/>
            <person name="Wang M."/>
        </authorList>
    </citation>
    <scope>NUCLEOTIDE SEQUENCE [LARGE SCALE GENOMIC DNA]</scope>
    <source>
        <strain evidence="5 7">ATCC 27076</strain>
    </source>
</reference>
<dbReference type="EMBL" id="CP020559">
    <property type="protein sequence ID" value="ARE88098.1"/>
    <property type="molecule type" value="Genomic_DNA"/>
</dbReference>
<dbReference type="Proteomes" id="UP000177894">
    <property type="component" value="Chromosome"/>
</dbReference>
<dbReference type="AlphaFoldDB" id="A0AAC9RMP8"/>
<evidence type="ECO:0000256" key="2">
    <source>
        <dbReference type="SAM" id="Phobius"/>
    </source>
</evidence>
<evidence type="ECO:0000313" key="7">
    <source>
        <dbReference type="Proteomes" id="UP000177894"/>
    </source>
</evidence>
<feature type="coiled-coil region" evidence="1">
    <location>
        <begin position="4"/>
        <end position="38"/>
    </location>
</feature>
<evidence type="ECO:0000259" key="4">
    <source>
        <dbReference type="Pfam" id="PF18705"/>
    </source>
</evidence>
<protein>
    <recommendedName>
        <fullName evidence="9">DUF4179 domain-containing protein</fullName>
    </recommendedName>
</protein>
<feature type="domain" description="DUF5643" evidence="4">
    <location>
        <begin position="234"/>
        <end position="350"/>
    </location>
</feature>
<organism evidence="6 8">
    <name type="scientific">Clostridium formicaceticum</name>
    <dbReference type="NCBI Taxonomy" id="1497"/>
    <lineage>
        <taxon>Bacteria</taxon>
        <taxon>Bacillati</taxon>
        <taxon>Bacillota</taxon>
        <taxon>Clostridia</taxon>
        <taxon>Eubacteriales</taxon>
        <taxon>Clostridiaceae</taxon>
        <taxon>Clostridium</taxon>
    </lineage>
</organism>
<evidence type="ECO:0008006" key="9">
    <source>
        <dbReference type="Google" id="ProtNLM"/>
    </source>
</evidence>
<feature type="domain" description="DUF4179" evidence="3">
    <location>
        <begin position="50"/>
        <end position="139"/>
    </location>
</feature>
<dbReference type="InterPro" id="IPR040680">
    <property type="entry name" value="DUF5643"/>
</dbReference>
<dbReference type="KEGG" id="cfm:BJL90_17705"/>
<dbReference type="Pfam" id="PF13786">
    <property type="entry name" value="DUF4179"/>
    <property type="match status" value="1"/>
</dbReference>
<dbReference type="Gene3D" id="2.60.40.1640">
    <property type="entry name" value="Conserved domain protein"/>
    <property type="match status" value="1"/>
</dbReference>
<name>A0AAC9RMP8_9CLOT</name>
<dbReference type="Gene3D" id="2.60.40.1630">
    <property type="entry name" value="bacillus anthracis domain"/>
    <property type="match status" value="1"/>
</dbReference>